<dbReference type="GO" id="GO:0000731">
    <property type="term" value="P:DNA synthesis involved in DNA repair"/>
    <property type="evidence" value="ECO:0007669"/>
    <property type="project" value="InterPro"/>
</dbReference>
<feature type="region of interest" description="Disordered" evidence="1">
    <location>
        <begin position="1"/>
        <end position="83"/>
    </location>
</feature>
<dbReference type="STRING" id="1447883.A0A2B7Y7Q8"/>
<accession>A0A2B7Y7Q8</accession>
<dbReference type="EMBL" id="PDNA01000068">
    <property type="protein sequence ID" value="PGH17091.1"/>
    <property type="molecule type" value="Genomic_DNA"/>
</dbReference>
<dbReference type="Proteomes" id="UP000224634">
    <property type="component" value="Unassembled WGS sequence"/>
</dbReference>
<comment type="caution">
    <text evidence="2">The sequence shown here is derived from an EMBL/GenBank/DDBJ whole genome shotgun (WGS) entry which is preliminary data.</text>
</comment>
<proteinExistence type="predicted"/>
<dbReference type="InterPro" id="IPR007218">
    <property type="entry name" value="DNA_pol_delta_4"/>
</dbReference>
<evidence type="ECO:0000256" key="1">
    <source>
        <dbReference type="SAM" id="MobiDB-lite"/>
    </source>
</evidence>
<dbReference type="OrthoDB" id="337486at2759"/>
<sequence length="199" mass="22106">MPPTRRRSGNAAISRNSPAQSTISFGAKSKISKPTSGHLPGKKAKDVVDVVRSVSPESAKPVTSDIEEPAQEKPTPGSSRSELAVREQARVAIRQPKSAEDLKAETLTDKDIKLYWTKEEENRIAPRVHQEDLSLDEKILRHFDLSNQYGPCIGIARIKRWRRAHSINLNPPIEVLAVLLKEEAKGNANEKAYIDELLS</sequence>
<gene>
    <name evidence="2" type="ORF">AJ80_04964</name>
</gene>
<keyword evidence="3" id="KW-1185">Reference proteome</keyword>
<dbReference type="GO" id="GO:0006261">
    <property type="term" value="P:DNA-templated DNA replication"/>
    <property type="evidence" value="ECO:0007669"/>
    <property type="project" value="TreeGrafter"/>
</dbReference>
<dbReference type="Pfam" id="PF04081">
    <property type="entry name" value="DNA_pol_delta_4"/>
    <property type="match status" value="1"/>
</dbReference>
<reference evidence="2 3" key="1">
    <citation type="submission" date="2017-10" db="EMBL/GenBank/DDBJ databases">
        <title>Comparative genomics in systemic dimorphic fungi from Ajellomycetaceae.</title>
        <authorList>
            <person name="Munoz J.F."/>
            <person name="Mcewen J.G."/>
            <person name="Clay O.K."/>
            <person name="Cuomo C.A."/>
        </authorList>
    </citation>
    <scope>NUCLEOTIDE SEQUENCE [LARGE SCALE GENOMIC DNA]</scope>
    <source>
        <strain evidence="2 3">UAMH7299</strain>
    </source>
</reference>
<feature type="compositionally biased region" description="Polar residues" evidence="1">
    <location>
        <begin position="11"/>
        <end position="24"/>
    </location>
</feature>
<organism evidence="2 3">
    <name type="scientific">Polytolypa hystricis (strain UAMH7299)</name>
    <dbReference type="NCBI Taxonomy" id="1447883"/>
    <lineage>
        <taxon>Eukaryota</taxon>
        <taxon>Fungi</taxon>
        <taxon>Dikarya</taxon>
        <taxon>Ascomycota</taxon>
        <taxon>Pezizomycotina</taxon>
        <taxon>Eurotiomycetes</taxon>
        <taxon>Eurotiomycetidae</taxon>
        <taxon>Onygenales</taxon>
        <taxon>Onygenales incertae sedis</taxon>
        <taxon>Polytolypa</taxon>
    </lineage>
</organism>
<dbReference type="GO" id="GO:0043625">
    <property type="term" value="C:delta DNA polymerase complex"/>
    <property type="evidence" value="ECO:0007669"/>
    <property type="project" value="TreeGrafter"/>
</dbReference>
<dbReference type="PANTHER" id="PTHR14303">
    <property type="entry name" value="DNA POLYMERASE DELTA SUBUNIT 4"/>
    <property type="match status" value="1"/>
</dbReference>
<dbReference type="PANTHER" id="PTHR14303:SF0">
    <property type="entry name" value="DNA POLYMERASE DELTA SUBUNIT 4"/>
    <property type="match status" value="1"/>
</dbReference>
<dbReference type="AlphaFoldDB" id="A0A2B7Y7Q8"/>
<evidence type="ECO:0000313" key="3">
    <source>
        <dbReference type="Proteomes" id="UP000224634"/>
    </source>
</evidence>
<evidence type="ECO:0008006" key="4">
    <source>
        <dbReference type="Google" id="ProtNLM"/>
    </source>
</evidence>
<dbReference type="GO" id="GO:0003887">
    <property type="term" value="F:DNA-directed DNA polymerase activity"/>
    <property type="evidence" value="ECO:0007669"/>
    <property type="project" value="TreeGrafter"/>
</dbReference>
<name>A0A2B7Y7Q8_POLH7</name>
<protein>
    <recommendedName>
        <fullName evidence="4">DNA polymerase delta subunit 4</fullName>
    </recommendedName>
</protein>
<evidence type="ECO:0000313" key="2">
    <source>
        <dbReference type="EMBL" id="PGH17091.1"/>
    </source>
</evidence>